<dbReference type="PRINTS" id="PR00689">
    <property type="entry name" value="ACOABINDINGP"/>
</dbReference>
<gene>
    <name evidence="5" type="ORF">HYPSUDRAFT_136180</name>
</gene>
<dbReference type="Pfam" id="PF00887">
    <property type="entry name" value="ACBP"/>
    <property type="match status" value="1"/>
</dbReference>
<keyword evidence="6" id="KW-1185">Reference proteome</keyword>
<dbReference type="OMA" id="PAMWDML"/>
<keyword evidence="1" id="KW-0446">Lipid-binding</keyword>
<feature type="compositionally biased region" description="Polar residues" evidence="2">
    <location>
        <begin position="189"/>
        <end position="208"/>
    </location>
</feature>
<feature type="region of interest" description="Disordered" evidence="2">
    <location>
        <begin position="119"/>
        <end position="144"/>
    </location>
</feature>
<evidence type="ECO:0000256" key="1">
    <source>
        <dbReference type="ARBA" id="ARBA00023121"/>
    </source>
</evidence>
<organism evidence="5 6">
    <name type="scientific">Hypholoma sublateritium (strain FD-334 SS-4)</name>
    <dbReference type="NCBI Taxonomy" id="945553"/>
    <lineage>
        <taxon>Eukaryota</taxon>
        <taxon>Fungi</taxon>
        <taxon>Dikarya</taxon>
        <taxon>Basidiomycota</taxon>
        <taxon>Agaricomycotina</taxon>
        <taxon>Agaricomycetes</taxon>
        <taxon>Agaricomycetidae</taxon>
        <taxon>Agaricales</taxon>
        <taxon>Agaricineae</taxon>
        <taxon>Strophariaceae</taxon>
        <taxon>Hypholoma</taxon>
    </lineage>
</organism>
<dbReference type="Proteomes" id="UP000054270">
    <property type="component" value="Unassembled WGS sequence"/>
</dbReference>
<protein>
    <recommendedName>
        <fullName evidence="4">ACB domain-containing protein</fullName>
    </recommendedName>
</protein>
<dbReference type="SUPFAM" id="SSF47027">
    <property type="entry name" value="Acyl-CoA binding protein"/>
    <property type="match status" value="1"/>
</dbReference>
<feature type="region of interest" description="Disordered" evidence="2">
    <location>
        <begin position="156"/>
        <end position="208"/>
    </location>
</feature>
<accession>A0A0D2P0Z6</accession>
<evidence type="ECO:0000313" key="5">
    <source>
        <dbReference type="EMBL" id="KJA24569.1"/>
    </source>
</evidence>
<dbReference type="InterPro" id="IPR014352">
    <property type="entry name" value="FERM/acyl-CoA-bd_prot_sf"/>
</dbReference>
<dbReference type="STRING" id="945553.A0A0D2P0Z6"/>
<evidence type="ECO:0000256" key="3">
    <source>
        <dbReference type="SAM" id="Phobius"/>
    </source>
</evidence>
<keyword evidence="3" id="KW-1133">Transmembrane helix</keyword>
<evidence type="ECO:0000256" key="2">
    <source>
        <dbReference type="SAM" id="MobiDB-lite"/>
    </source>
</evidence>
<feature type="domain" description="ACB" evidence="4">
    <location>
        <begin position="10"/>
        <end position="97"/>
    </location>
</feature>
<keyword evidence="3" id="KW-0472">Membrane</keyword>
<dbReference type="GO" id="GO:0000062">
    <property type="term" value="F:fatty-acyl-CoA binding"/>
    <property type="evidence" value="ECO:0007669"/>
    <property type="project" value="InterPro"/>
</dbReference>
<sequence>MALASTHDLIDAQFDRAVEIVQSLPKTGPIQTDYEEKLAILFKQATAGNVKTPRPGIWDMLGRAKWDAWAKHKDLEAFEAKWLYVESLLKVLRKYSDKTVAMNLVEELESYGGDPSHIVMSRTLSKSPGSDASGSTLSEPVRSNIPPALRQELLSHGEESYSASDEESEDEVREMPVPIPNLGRRSVDTSRVSLDNRPQSSLSSQQRYRTPLAASLVVSPPPSHSQIPSQQPLPGFQTPSAFADSIPPSNTPPNIYAGALEDSRTGMISPPHLYPGHPSYGSQIQSNRSAYQYIQPPSAVAIERAVENVQVHLAALTERIELLESRSLLLSRSNVSGSPRGSRGSPSWMTGGSSPDGIVRPIWDINDLGMWSFVLNPLSRGWIHLREFSTFFARNDNRTPSMIIIRRLCLDISFLACVIAIIGAIWRKSGVRRREVKVALIVLWRAILGTKPERMLGERSV</sequence>
<dbReference type="AlphaFoldDB" id="A0A0D2P0Z6"/>
<reference evidence="6" key="1">
    <citation type="submission" date="2014-04" db="EMBL/GenBank/DDBJ databases">
        <title>Evolutionary Origins and Diversification of the Mycorrhizal Mutualists.</title>
        <authorList>
            <consortium name="DOE Joint Genome Institute"/>
            <consortium name="Mycorrhizal Genomics Consortium"/>
            <person name="Kohler A."/>
            <person name="Kuo A."/>
            <person name="Nagy L.G."/>
            <person name="Floudas D."/>
            <person name="Copeland A."/>
            <person name="Barry K.W."/>
            <person name="Cichocki N."/>
            <person name="Veneault-Fourrey C."/>
            <person name="LaButti K."/>
            <person name="Lindquist E.A."/>
            <person name="Lipzen A."/>
            <person name="Lundell T."/>
            <person name="Morin E."/>
            <person name="Murat C."/>
            <person name="Riley R."/>
            <person name="Ohm R."/>
            <person name="Sun H."/>
            <person name="Tunlid A."/>
            <person name="Henrissat B."/>
            <person name="Grigoriev I.V."/>
            <person name="Hibbett D.S."/>
            <person name="Martin F."/>
        </authorList>
    </citation>
    <scope>NUCLEOTIDE SEQUENCE [LARGE SCALE GENOMIC DNA]</scope>
    <source>
        <strain evidence="6">FD-334 SS-4</strain>
    </source>
</reference>
<feature type="region of interest" description="Disordered" evidence="2">
    <location>
        <begin position="332"/>
        <end position="352"/>
    </location>
</feature>
<feature type="transmembrane region" description="Helical" evidence="3">
    <location>
        <begin position="404"/>
        <end position="426"/>
    </location>
</feature>
<evidence type="ECO:0000259" key="4">
    <source>
        <dbReference type="PROSITE" id="PS51228"/>
    </source>
</evidence>
<feature type="compositionally biased region" description="Low complexity" evidence="2">
    <location>
        <begin position="332"/>
        <end position="347"/>
    </location>
</feature>
<dbReference type="InterPro" id="IPR035984">
    <property type="entry name" value="Acyl-CoA-binding_sf"/>
</dbReference>
<name>A0A0D2P0Z6_HYPSF</name>
<dbReference type="Gene3D" id="1.20.80.10">
    <property type="match status" value="1"/>
</dbReference>
<dbReference type="EMBL" id="KN817536">
    <property type="protein sequence ID" value="KJA24569.1"/>
    <property type="molecule type" value="Genomic_DNA"/>
</dbReference>
<dbReference type="PANTHER" id="PTHR23310">
    <property type="entry name" value="ACYL-COA-BINDING PROTEIN, ACBP"/>
    <property type="match status" value="1"/>
</dbReference>
<dbReference type="PANTHER" id="PTHR23310:SF133">
    <property type="entry name" value="COA BINDING PROTEIN, PUTATIVE (AFU_ORTHOLOGUE AFUA_1G12300)-RELATED"/>
    <property type="match status" value="1"/>
</dbReference>
<dbReference type="InterPro" id="IPR000582">
    <property type="entry name" value="Acyl-CoA-binding_protein"/>
</dbReference>
<feature type="compositionally biased region" description="Polar residues" evidence="2">
    <location>
        <begin position="122"/>
        <end position="138"/>
    </location>
</feature>
<proteinExistence type="predicted"/>
<evidence type="ECO:0000313" key="6">
    <source>
        <dbReference type="Proteomes" id="UP000054270"/>
    </source>
</evidence>
<dbReference type="PROSITE" id="PS51228">
    <property type="entry name" value="ACB_2"/>
    <property type="match status" value="1"/>
</dbReference>
<dbReference type="OrthoDB" id="346910at2759"/>
<keyword evidence="3" id="KW-0812">Transmembrane</keyword>
<dbReference type="GO" id="GO:0006631">
    <property type="term" value="P:fatty acid metabolic process"/>
    <property type="evidence" value="ECO:0007669"/>
    <property type="project" value="TreeGrafter"/>
</dbReference>